<dbReference type="InterPro" id="IPR001163">
    <property type="entry name" value="Sm_dom_euk/arc"/>
</dbReference>
<dbReference type="Gene3D" id="2.30.30.100">
    <property type="match status" value="1"/>
</dbReference>
<comment type="subcellular location">
    <subcellularLocation>
        <location evidence="2">Cytoplasm</location>
    </subcellularLocation>
    <subcellularLocation>
        <location evidence="1 15">Nucleus</location>
    </subcellularLocation>
</comment>
<keyword evidence="8" id="KW-0819">tRNA processing</keyword>
<reference evidence="17 19" key="1">
    <citation type="journal article" date="2020" name="Stud. Mycol.">
        <title>101 Dothideomycetes genomes: a test case for predicting lifestyles and emergence of pathogens.</title>
        <authorList>
            <person name="Haridas S."/>
            <person name="Albert R."/>
            <person name="Binder M."/>
            <person name="Bloem J."/>
            <person name="Labutti K."/>
            <person name="Salamov A."/>
            <person name="Andreopoulos B."/>
            <person name="Baker S."/>
            <person name="Barry K."/>
            <person name="Bills G."/>
            <person name="Bluhm B."/>
            <person name="Cannon C."/>
            <person name="Castanera R."/>
            <person name="Culley D."/>
            <person name="Daum C."/>
            <person name="Ezra D."/>
            <person name="Gonzalez J."/>
            <person name="Henrissat B."/>
            <person name="Kuo A."/>
            <person name="Liang C."/>
            <person name="Lipzen A."/>
            <person name="Lutzoni F."/>
            <person name="Magnuson J."/>
            <person name="Mondo S."/>
            <person name="Nolan M."/>
            <person name="Ohm R."/>
            <person name="Pangilinan J."/>
            <person name="Park H.-J."/>
            <person name="Ramirez L."/>
            <person name="Alfaro M."/>
            <person name="Sun H."/>
            <person name="Tritt A."/>
            <person name="Yoshinaga Y."/>
            <person name="Zwiers L.-H."/>
            <person name="Turgeon B."/>
            <person name="Goodwin S."/>
            <person name="Spatafora J."/>
            <person name="Crous P."/>
            <person name="Grigoriev I."/>
        </authorList>
    </citation>
    <scope>NUCLEOTIDE SEQUENCE</scope>
    <source>
        <strain evidence="17 19">CBS 304.34</strain>
    </source>
</reference>
<keyword evidence="10 15" id="KW-0694">RNA-binding</keyword>
<evidence type="ECO:0000259" key="16">
    <source>
        <dbReference type="PROSITE" id="PS52002"/>
    </source>
</evidence>
<dbReference type="GO" id="GO:0005688">
    <property type="term" value="C:U6 snRNP"/>
    <property type="evidence" value="ECO:0007669"/>
    <property type="project" value="TreeGrafter"/>
</dbReference>
<evidence type="ECO:0000256" key="11">
    <source>
        <dbReference type="ARBA" id="ARBA00023187"/>
    </source>
</evidence>
<dbReference type="EMBL" id="MU003700">
    <property type="protein sequence ID" value="KAF2810232.1"/>
    <property type="molecule type" value="Genomic_DNA"/>
</dbReference>
<feature type="domain" description="Sm" evidence="16">
    <location>
        <begin position="10"/>
        <end position="80"/>
    </location>
</feature>
<sequence length="80" mass="8861">MENGAEDTKDPSGFLTNIIGKNVLVKLNSGVIYKGRLQSVDGYMNIALDECNEWSEGQQVRKYGEAFVRGNNVQYISADT</sequence>
<evidence type="ECO:0000256" key="13">
    <source>
        <dbReference type="ARBA" id="ARBA00023274"/>
    </source>
</evidence>
<dbReference type="GO" id="GO:0030490">
    <property type="term" value="P:maturation of SSU-rRNA"/>
    <property type="evidence" value="ECO:0007669"/>
    <property type="project" value="TreeGrafter"/>
</dbReference>
<dbReference type="InterPro" id="IPR047575">
    <property type="entry name" value="Sm"/>
</dbReference>
<keyword evidence="7 15" id="KW-0507">mRNA processing</keyword>
<keyword evidence="9 15" id="KW-0747">Spliceosome</keyword>
<dbReference type="GeneID" id="54460831"/>
<dbReference type="GO" id="GO:0046540">
    <property type="term" value="C:U4/U6 x U5 tri-snRNP complex"/>
    <property type="evidence" value="ECO:0007669"/>
    <property type="project" value="TreeGrafter"/>
</dbReference>
<reference evidence="19" key="2">
    <citation type="submission" date="2020-04" db="EMBL/GenBank/DDBJ databases">
        <authorList>
            <consortium name="NCBI Genome Project"/>
        </authorList>
    </citation>
    <scope>NUCLEOTIDE SEQUENCE</scope>
    <source>
        <strain evidence="19">CBS 304.34</strain>
    </source>
</reference>
<keyword evidence="11 15" id="KW-0508">mRNA splicing</keyword>
<comment type="similarity">
    <text evidence="3 15">Belongs to the snRNP Sm proteins family. SmF/LSm6 subfamily.</text>
</comment>
<dbReference type="GO" id="GO:0003723">
    <property type="term" value="F:RNA binding"/>
    <property type="evidence" value="ECO:0007669"/>
    <property type="project" value="UniProtKB-UniRule"/>
</dbReference>
<evidence type="ECO:0000256" key="8">
    <source>
        <dbReference type="ARBA" id="ARBA00022694"/>
    </source>
</evidence>
<evidence type="ECO:0000256" key="3">
    <source>
        <dbReference type="ARBA" id="ARBA00007927"/>
    </source>
</evidence>
<keyword evidence="5" id="KW-0963">Cytoplasm</keyword>
<dbReference type="PANTHER" id="PTHR11021">
    <property type="entry name" value="SMALL NUCLEAR RIBONUCLEOPROTEIN F SNRNP-F"/>
    <property type="match status" value="1"/>
</dbReference>
<dbReference type="CDD" id="cd01726">
    <property type="entry name" value="LSm6"/>
    <property type="match status" value="1"/>
</dbReference>
<evidence type="ECO:0000256" key="4">
    <source>
        <dbReference type="ARBA" id="ARBA00014768"/>
    </source>
</evidence>
<dbReference type="GO" id="GO:0008033">
    <property type="term" value="P:tRNA processing"/>
    <property type="evidence" value="ECO:0007669"/>
    <property type="project" value="UniProtKB-KW"/>
</dbReference>
<evidence type="ECO:0000256" key="10">
    <source>
        <dbReference type="ARBA" id="ARBA00022884"/>
    </source>
</evidence>
<name>A0A6A6YMY1_9PEZI</name>
<dbReference type="InterPro" id="IPR016487">
    <property type="entry name" value="Lsm6/sSmF"/>
</dbReference>
<dbReference type="OrthoDB" id="268799at2759"/>
<gene>
    <name evidence="17 19" type="ORF">BDZ99DRAFT_462827</name>
</gene>
<organism evidence="17">
    <name type="scientific">Mytilinidion resinicola</name>
    <dbReference type="NCBI Taxonomy" id="574789"/>
    <lineage>
        <taxon>Eukaryota</taxon>
        <taxon>Fungi</taxon>
        <taxon>Dikarya</taxon>
        <taxon>Ascomycota</taxon>
        <taxon>Pezizomycotina</taxon>
        <taxon>Dothideomycetes</taxon>
        <taxon>Pleosporomycetidae</taxon>
        <taxon>Mytilinidiales</taxon>
        <taxon>Mytilinidiaceae</taxon>
        <taxon>Mytilinidion</taxon>
    </lineage>
</organism>
<dbReference type="PROSITE" id="PS52002">
    <property type="entry name" value="SM"/>
    <property type="match status" value="1"/>
</dbReference>
<evidence type="ECO:0000313" key="19">
    <source>
        <dbReference type="RefSeq" id="XP_033577196.1"/>
    </source>
</evidence>
<evidence type="ECO:0000256" key="15">
    <source>
        <dbReference type="PIRNR" id="PIRNR006609"/>
    </source>
</evidence>
<dbReference type="SMART" id="SM00651">
    <property type="entry name" value="Sm"/>
    <property type="match status" value="1"/>
</dbReference>
<dbReference type="AlphaFoldDB" id="A0A6A6YMY1"/>
<dbReference type="PANTHER" id="PTHR11021:SF1">
    <property type="entry name" value="U6 SNRNA-ASSOCIATED SM-LIKE PROTEIN LSM6"/>
    <property type="match status" value="1"/>
</dbReference>
<keyword evidence="6" id="KW-0698">rRNA processing</keyword>
<accession>A0A6A6YMY1</accession>
<dbReference type="GO" id="GO:0005730">
    <property type="term" value="C:nucleolus"/>
    <property type="evidence" value="ECO:0007669"/>
    <property type="project" value="TreeGrafter"/>
</dbReference>
<dbReference type="Pfam" id="PF01423">
    <property type="entry name" value="LSM"/>
    <property type="match status" value="1"/>
</dbReference>
<evidence type="ECO:0000256" key="12">
    <source>
        <dbReference type="ARBA" id="ARBA00023242"/>
    </source>
</evidence>
<evidence type="ECO:0000256" key="7">
    <source>
        <dbReference type="ARBA" id="ARBA00022664"/>
    </source>
</evidence>
<dbReference type="InterPro" id="IPR010920">
    <property type="entry name" value="LSM_dom_sf"/>
</dbReference>
<dbReference type="GO" id="GO:0000932">
    <property type="term" value="C:P-body"/>
    <property type="evidence" value="ECO:0007669"/>
    <property type="project" value="TreeGrafter"/>
</dbReference>
<evidence type="ECO:0000256" key="2">
    <source>
        <dbReference type="ARBA" id="ARBA00004496"/>
    </source>
</evidence>
<proteinExistence type="inferred from homology"/>
<evidence type="ECO:0000313" key="18">
    <source>
        <dbReference type="Proteomes" id="UP000504636"/>
    </source>
</evidence>
<evidence type="ECO:0000256" key="14">
    <source>
        <dbReference type="ARBA" id="ARBA00025365"/>
    </source>
</evidence>
<reference evidence="19" key="3">
    <citation type="submission" date="2025-04" db="UniProtKB">
        <authorList>
            <consortium name="RefSeq"/>
        </authorList>
    </citation>
    <scope>IDENTIFICATION</scope>
    <source>
        <strain evidence="19">CBS 304.34</strain>
    </source>
</reference>
<dbReference type="PIRSF" id="PIRSF006609">
    <property type="entry name" value="snRNP_SmF"/>
    <property type="match status" value="1"/>
</dbReference>
<evidence type="ECO:0000256" key="1">
    <source>
        <dbReference type="ARBA" id="ARBA00004123"/>
    </source>
</evidence>
<dbReference type="RefSeq" id="XP_033577196.1">
    <property type="nucleotide sequence ID" value="XM_033719938.1"/>
</dbReference>
<dbReference type="GO" id="GO:0005732">
    <property type="term" value="C:sno(s)RNA-containing ribonucleoprotein complex"/>
    <property type="evidence" value="ECO:0007669"/>
    <property type="project" value="TreeGrafter"/>
</dbReference>
<keyword evidence="18" id="KW-1185">Reference proteome</keyword>
<dbReference type="GO" id="GO:0005681">
    <property type="term" value="C:spliceosomal complex"/>
    <property type="evidence" value="ECO:0007669"/>
    <property type="project" value="UniProtKB-KW"/>
</dbReference>
<comment type="function">
    <text evidence="14">Component of LSm protein complexes, which are involved in RNA processing and may function in a chaperone-like manner, facilitating the efficient association of RNA processing factors with their substrates. Component of the cytoplasmic LSM1-LSM7 complex, which is thought to be involved in mRNA degradation by activating the decapping step in the 5'-to-3' mRNA decay pathway. Component of the nuclear LSM2-LSM8 complex, which is involved in splicing of nuclear mRNAs. LSM2-LSM8 associates with multiple snRNP complexes containing the U6 snRNA (U4/U6 di-snRNP, spliceosomal U4/U6.U5 tri-snRNP, and free U6 snRNP). It binds directly to the 3'-terminal U-tract of U6 snRNA and plays a role in the biogenesis and stability of the U6 snRNP and U4/U6 snRNP complexes. LSM2-LSM8 probably also is involved degradation of nuclear pre-mRNA by targeting them for decapping, and in processing of pre-tRNAs, pre-rRNAs and U3 snoRNA.</text>
</comment>
<keyword evidence="12 15" id="KW-0539">Nucleus</keyword>
<dbReference type="FunFam" id="2.30.30.100:FF:000037">
    <property type="entry name" value="U6 snRNA-associated Sm-like protein LSm6"/>
    <property type="match status" value="1"/>
</dbReference>
<evidence type="ECO:0000256" key="9">
    <source>
        <dbReference type="ARBA" id="ARBA00022728"/>
    </source>
</evidence>
<evidence type="ECO:0000256" key="5">
    <source>
        <dbReference type="ARBA" id="ARBA00022490"/>
    </source>
</evidence>
<dbReference type="Proteomes" id="UP000504636">
    <property type="component" value="Unplaced"/>
</dbReference>
<protein>
    <recommendedName>
        <fullName evidence="4">U6 snRNA-associated Sm-like protein LSm6</fullName>
    </recommendedName>
</protein>
<dbReference type="GO" id="GO:0000398">
    <property type="term" value="P:mRNA splicing, via spliceosome"/>
    <property type="evidence" value="ECO:0007669"/>
    <property type="project" value="InterPro"/>
</dbReference>
<evidence type="ECO:0000256" key="6">
    <source>
        <dbReference type="ARBA" id="ARBA00022552"/>
    </source>
</evidence>
<keyword evidence="13 15" id="KW-0687">Ribonucleoprotein</keyword>
<evidence type="ECO:0000313" key="17">
    <source>
        <dbReference type="EMBL" id="KAF2810232.1"/>
    </source>
</evidence>
<dbReference type="SUPFAM" id="SSF50182">
    <property type="entry name" value="Sm-like ribonucleoproteins"/>
    <property type="match status" value="1"/>
</dbReference>